<keyword evidence="4" id="KW-1185">Reference proteome</keyword>
<dbReference type="GO" id="GO:0016989">
    <property type="term" value="F:sigma factor antagonist activity"/>
    <property type="evidence" value="ECO:0007669"/>
    <property type="project" value="TreeGrafter"/>
</dbReference>
<comment type="caution">
    <text evidence="3">The sequence shown here is derived from an EMBL/GenBank/DDBJ whole genome shotgun (WGS) entry which is preliminary data.</text>
</comment>
<dbReference type="PATRIC" id="fig|1137280.3.peg.1309"/>
<dbReference type="PANTHER" id="PTHR37461:SF1">
    <property type="entry name" value="ANTI-SIGMA-K FACTOR RSKA"/>
    <property type="match status" value="1"/>
</dbReference>
<reference evidence="3 4" key="1">
    <citation type="submission" date="2012-12" db="EMBL/GenBank/DDBJ databases">
        <title>Genome assembly of Marinobacter sp. AK21.</title>
        <authorList>
            <person name="Khatri I."/>
            <person name="Kumar R."/>
            <person name="Vaidya B."/>
            <person name="Subramanian S."/>
            <person name="Pinnaka A."/>
        </authorList>
    </citation>
    <scope>NUCLEOTIDE SEQUENCE [LARGE SCALE GENOMIC DNA]</scope>
    <source>
        <strain evidence="3 4">AK21</strain>
    </source>
</reference>
<feature type="domain" description="Anti-sigma K factor RskA C-terminal" evidence="2">
    <location>
        <begin position="108"/>
        <end position="230"/>
    </location>
</feature>
<dbReference type="InterPro" id="IPR051474">
    <property type="entry name" value="Anti-sigma-K/W_factor"/>
</dbReference>
<dbReference type="GO" id="GO:0006417">
    <property type="term" value="P:regulation of translation"/>
    <property type="evidence" value="ECO:0007669"/>
    <property type="project" value="TreeGrafter"/>
</dbReference>
<dbReference type="Pfam" id="PF10099">
    <property type="entry name" value="RskA_C"/>
    <property type="match status" value="1"/>
</dbReference>
<keyword evidence="1" id="KW-0472">Membrane</keyword>
<evidence type="ECO:0000313" key="3">
    <source>
        <dbReference type="EMBL" id="KEF31810.1"/>
    </source>
</evidence>
<dbReference type="InterPro" id="IPR018764">
    <property type="entry name" value="RskA_C"/>
</dbReference>
<dbReference type="AlphaFoldDB" id="A0A072NFC8"/>
<gene>
    <name evidence="3" type="ORF">D777_01496</name>
</gene>
<accession>A0A072NFC8</accession>
<organism evidence="3 4">
    <name type="scientific">Marinobacter nitratireducens</name>
    <dbReference type="NCBI Taxonomy" id="1137280"/>
    <lineage>
        <taxon>Bacteria</taxon>
        <taxon>Pseudomonadati</taxon>
        <taxon>Pseudomonadota</taxon>
        <taxon>Gammaproteobacteria</taxon>
        <taxon>Pseudomonadales</taxon>
        <taxon>Marinobacteraceae</taxon>
        <taxon>Marinobacter</taxon>
    </lineage>
</organism>
<dbReference type="PANTHER" id="PTHR37461">
    <property type="entry name" value="ANTI-SIGMA-K FACTOR RSKA"/>
    <property type="match status" value="1"/>
</dbReference>
<evidence type="ECO:0000313" key="4">
    <source>
        <dbReference type="Proteomes" id="UP000035057"/>
    </source>
</evidence>
<evidence type="ECO:0000256" key="1">
    <source>
        <dbReference type="SAM" id="Phobius"/>
    </source>
</evidence>
<dbReference type="GO" id="GO:0005886">
    <property type="term" value="C:plasma membrane"/>
    <property type="evidence" value="ECO:0007669"/>
    <property type="project" value="InterPro"/>
</dbReference>
<dbReference type="STRING" id="1137280.D777_01496"/>
<keyword evidence="1" id="KW-0812">Transmembrane</keyword>
<keyword evidence="1" id="KW-1133">Transmembrane helix</keyword>
<evidence type="ECO:0000259" key="2">
    <source>
        <dbReference type="Pfam" id="PF10099"/>
    </source>
</evidence>
<dbReference type="EMBL" id="ANIE01000004">
    <property type="protein sequence ID" value="KEF31810.1"/>
    <property type="molecule type" value="Genomic_DNA"/>
</dbReference>
<sequence length="240" mass="26392">MMNQHDDMSTDEIAGHYVLGTLAEEERRQVVVRLSEDQELADAVRYWQERLVGLCDVAEPVEANDAVWERISSSIDQLTASSAPEDETSSSWFVSWWNNLAFWRGFSAAGFACALALGIALAIYQPSSPRYMVVLATPEGHSPGWVVQASNSRKLTLKALGSFEVPEGKALEFWTKADDWDGPVSLGLVEPGQPIQISLDDLPPLEENQLFEITLENYGGSPIGRPTGPIQFIGRAVTPI</sequence>
<dbReference type="Proteomes" id="UP000035057">
    <property type="component" value="Unassembled WGS sequence"/>
</dbReference>
<protein>
    <recommendedName>
        <fullName evidence="2">Anti-sigma K factor RskA C-terminal domain-containing protein</fullName>
    </recommendedName>
</protein>
<name>A0A072NFC8_9GAMM</name>
<proteinExistence type="predicted"/>
<feature type="transmembrane region" description="Helical" evidence="1">
    <location>
        <begin position="101"/>
        <end position="124"/>
    </location>
</feature>